<accession>A0ABT8J6N8</accession>
<proteinExistence type="predicted"/>
<keyword evidence="2" id="KW-1185">Reference proteome</keyword>
<gene>
    <name evidence="1" type="ORF">P5G61_05910</name>
</gene>
<dbReference type="EMBL" id="JAROCD010000003">
    <property type="protein sequence ID" value="MDN4600753.1"/>
    <property type="molecule type" value="Genomic_DNA"/>
</dbReference>
<evidence type="ECO:0000313" key="1">
    <source>
        <dbReference type="EMBL" id="MDN4600753.1"/>
    </source>
</evidence>
<protein>
    <submittedName>
        <fullName evidence="1">Uncharacterized protein</fullName>
    </submittedName>
</protein>
<dbReference type="RefSeq" id="WP_301245401.1">
    <property type="nucleotide sequence ID" value="NZ_JAROCD010000003.1"/>
</dbReference>
<dbReference type="Proteomes" id="UP001174205">
    <property type="component" value="Unassembled WGS sequence"/>
</dbReference>
<comment type="caution">
    <text evidence="1">The sequence shown here is derived from an EMBL/GenBank/DDBJ whole genome shotgun (WGS) entry which is preliminary data.</text>
</comment>
<name>A0ABT8J6N8_9BACL</name>
<evidence type="ECO:0000313" key="2">
    <source>
        <dbReference type="Proteomes" id="UP001174205"/>
    </source>
</evidence>
<reference evidence="1" key="1">
    <citation type="submission" date="2023-03" db="EMBL/GenBank/DDBJ databases">
        <title>MT1 and MT2 Draft Genomes of Novel Species.</title>
        <authorList>
            <person name="Venkateswaran K."/>
        </authorList>
    </citation>
    <scope>NUCLEOTIDE SEQUENCE</scope>
    <source>
        <strain evidence="1">F6_3S_P_1C</strain>
    </source>
</reference>
<sequence>MKYKKKYDYQIISRYSDEDVEVPEEIMEAKILYWMESILLNYSIHNQSESKVNMED</sequence>
<organism evidence="1 2">
    <name type="scientific">Paenibacillus vandeheii</name>
    <dbReference type="NCBI Taxonomy" id="3035917"/>
    <lineage>
        <taxon>Bacteria</taxon>
        <taxon>Bacillati</taxon>
        <taxon>Bacillota</taxon>
        <taxon>Bacilli</taxon>
        <taxon>Bacillales</taxon>
        <taxon>Paenibacillaceae</taxon>
        <taxon>Paenibacillus</taxon>
    </lineage>
</organism>